<dbReference type="EMBL" id="PXYL01000012">
    <property type="protein sequence ID" value="PSJ57863.1"/>
    <property type="molecule type" value="Genomic_DNA"/>
</dbReference>
<evidence type="ECO:0000313" key="12">
    <source>
        <dbReference type="Proteomes" id="UP000240653"/>
    </source>
</evidence>
<evidence type="ECO:0000259" key="10">
    <source>
        <dbReference type="Pfam" id="PF08019"/>
    </source>
</evidence>
<sequence length="553" mass="61614">MNFRRPAIGSKTLTLLVAAYVLFLCNHTFWSKLSGQFAGDPVHLVLLGGVLLILYAVFLLIFSAPYVIKPVFIAVVLVAAGISYFTDTFGTVIDRDMIESLPQMTGQDSAHLISKPFLLHMLLYGVVPSLLIAWVRPIRRPFGQTVRINSVIGFGLLALAGLVIVANLGTYGPFWERNQDVTMAYLNPATALVSTVDYGLRQFRYATIVARPYGQDARIGPRVAGARKKMLTVLVVGDSARAQNFTLNGYERDTNPKLAARNVIAFTNVTSCGTSITVSVLCMFSHLDREDFTRREALGWENLVDVLKHAGLTVEWWDNNTGSQNVADRIPTIELSEDETTDPDLCNAGKCFDQVLVDKLRARLNDLQDSAVLVLHTMGSRGPAYYQRYPEEFERFRPACHRAEVTECSMDELVNAYDNSILYTDHILASIIDVLKEHDDEFASAMYYMSDHGESLGENKLYLHDAPYFLAPDMQKHIPFIVWFSEDFAKTIGLDLSCVRSKIGDSFSHDNMFDTILGMMNVKTKVYDVLPDSFAPCRGSNPAGQGTDPIILQ</sequence>
<keyword evidence="2" id="KW-1003">Cell membrane</keyword>
<evidence type="ECO:0000256" key="1">
    <source>
        <dbReference type="ARBA" id="ARBA00004429"/>
    </source>
</evidence>
<evidence type="ECO:0000256" key="6">
    <source>
        <dbReference type="ARBA" id="ARBA00022989"/>
    </source>
</evidence>
<feature type="transmembrane region" description="Helical" evidence="8">
    <location>
        <begin position="146"/>
        <end position="169"/>
    </location>
</feature>
<dbReference type="InterPro" id="IPR000917">
    <property type="entry name" value="Sulfatase_N"/>
</dbReference>
<evidence type="ECO:0000256" key="2">
    <source>
        <dbReference type="ARBA" id="ARBA00022475"/>
    </source>
</evidence>
<evidence type="ECO:0000259" key="9">
    <source>
        <dbReference type="Pfam" id="PF00884"/>
    </source>
</evidence>
<keyword evidence="3" id="KW-0997">Cell inner membrane</keyword>
<comment type="subcellular location">
    <subcellularLocation>
        <location evidence="1">Cell inner membrane</location>
        <topology evidence="1">Multi-pass membrane protein</topology>
    </subcellularLocation>
</comment>
<feature type="domain" description="Sulfatase N-terminal" evidence="9">
    <location>
        <begin position="232"/>
        <end position="522"/>
    </location>
</feature>
<feature type="domain" description="Phosphoethanolamine transferase N-terminal" evidence="10">
    <location>
        <begin position="53"/>
        <end position="201"/>
    </location>
</feature>
<dbReference type="AlphaFoldDB" id="A0A2P7S5X3"/>
<dbReference type="OrthoDB" id="9786870at2"/>
<dbReference type="SUPFAM" id="SSF53649">
    <property type="entry name" value="Alkaline phosphatase-like"/>
    <property type="match status" value="1"/>
</dbReference>
<keyword evidence="4 11" id="KW-0808">Transferase</keyword>
<dbReference type="NCBIfam" id="NF028537">
    <property type="entry name" value="P_eth_NH2_trans"/>
    <property type="match status" value="1"/>
</dbReference>
<reference evidence="11 12" key="1">
    <citation type="submission" date="2018-03" db="EMBL/GenBank/DDBJ databases">
        <title>The draft genome of Mesorhizobium soli JCM 19897.</title>
        <authorList>
            <person name="Li L."/>
            <person name="Liu L."/>
            <person name="Liang L."/>
            <person name="Wang T."/>
            <person name="Zhang X."/>
        </authorList>
    </citation>
    <scope>NUCLEOTIDE SEQUENCE [LARGE SCALE GENOMIC DNA]</scope>
    <source>
        <strain evidence="11 12">JCM 19897</strain>
    </source>
</reference>
<evidence type="ECO:0000256" key="5">
    <source>
        <dbReference type="ARBA" id="ARBA00022692"/>
    </source>
</evidence>
<dbReference type="InterPro" id="IPR058130">
    <property type="entry name" value="PEA_transf_C"/>
</dbReference>
<evidence type="ECO:0000256" key="4">
    <source>
        <dbReference type="ARBA" id="ARBA00022679"/>
    </source>
</evidence>
<dbReference type="Gene3D" id="3.40.720.10">
    <property type="entry name" value="Alkaline Phosphatase, subunit A"/>
    <property type="match status" value="1"/>
</dbReference>
<dbReference type="InterPro" id="IPR040423">
    <property type="entry name" value="PEA_transferase"/>
</dbReference>
<dbReference type="CDD" id="cd16017">
    <property type="entry name" value="LptA"/>
    <property type="match status" value="1"/>
</dbReference>
<dbReference type="Proteomes" id="UP000240653">
    <property type="component" value="Unassembled WGS sequence"/>
</dbReference>
<evidence type="ECO:0000313" key="11">
    <source>
        <dbReference type="EMBL" id="PSJ57863.1"/>
    </source>
</evidence>
<proteinExistence type="predicted"/>
<name>A0A2P7S5X3_9HYPH</name>
<dbReference type="GO" id="GO:0009244">
    <property type="term" value="P:lipopolysaccharide core region biosynthetic process"/>
    <property type="evidence" value="ECO:0007669"/>
    <property type="project" value="TreeGrafter"/>
</dbReference>
<protein>
    <submittedName>
        <fullName evidence="11">Phosphoethanolamine transferase</fullName>
    </submittedName>
</protein>
<evidence type="ECO:0000256" key="3">
    <source>
        <dbReference type="ARBA" id="ARBA00022519"/>
    </source>
</evidence>
<keyword evidence="7 8" id="KW-0472">Membrane</keyword>
<dbReference type="PANTHER" id="PTHR30443:SF0">
    <property type="entry name" value="PHOSPHOETHANOLAMINE TRANSFERASE EPTA"/>
    <property type="match status" value="1"/>
</dbReference>
<dbReference type="GO" id="GO:0016776">
    <property type="term" value="F:phosphotransferase activity, phosphate group as acceptor"/>
    <property type="evidence" value="ECO:0007669"/>
    <property type="project" value="TreeGrafter"/>
</dbReference>
<evidence type="ECO:0000256" key="7">
    <source>
        <dbReference type="ARBA" id="ARBA00023136"/>
    </source>
</evidence>
<feature type="transmembrane region" description="Helical" evidence="8">
    <location>
        <begin position="113"/>
        <end position="134"/>
    </location>
</feature>
<dbReference type="Pfam" id="PF08019">
    <property type="entry name" value="EptA_B_N"/>
    <property type="match status" value="1"/>
</dbReference>
<dbReference type="RefSeq" id="WP_106725993.1">
    <property type="nucleotide sequence ID" value="NZ_PXYL01000012.1"/>
</dbReference>
<keyword evidence="6 8" id="KW-1133">Transmembrane helix</keyword>
<feature type="transmembrane region" description="Helical" evidence="8">
    <location>
        <begin position="71"/>
        <end position="93"/>
    </location>
</feature>
<accession>A0A2P7S5X3</accession>
<dbReference type="GO" id="GO:0005886">
    <property type="term" value="C:plasma membrane"/>
    <property type="evidence" value="ECO:0007669"/>
    <property type="project" value="UniProtKB-SubCell"/>
</dbReference>
<keyword evidence="12" id="KW-1185">Reference proteome</keyword>
<evidence type="ECO:0000256" key="8">
    <source>
        <dbReference type="SAM" id="Phobius"/>
    </source>
</evidence>
<keyword evidence="5 8" id="KW-0812">Transmembrane</keyword>
<dbReference type="Pfam" id="PF00884">
    <property type="entry name" value="Sulfatase"/>
    <property type="match status" value="1"/>
</dbReference>
<comment type="caution">
    <text evidence="11">The sequence shown here is derived from an EMBL/GenBank/DDBJ whole genome shotgun (WGS) entry which is preliminary data.</text>
</comment>
<organism evidence="11 12">
    <name type="scientific">Pseudaminobacter soli</name>
    <name type="common">ex Li et al. 2025</name>
    <dbReference type="NCBI Taxonomy" id="1295366"/>
    <lineage>
        <taxon>Bacteria</taxon>
        <taxon>Pseudomonadati</taxon>
        <taxon>Pseudomonadota</taxon>
        <taxon>Alphaproteobacteria</taxon>
        <taxon>Hyphomicrobiales</taxon>
        <taxon>Phyllobacteriaceae</taxon>
        <taxon>Pseudaminobacter</taxon>
    </lineage>
</organism>
<dbReference type="InterPro" id="IPR017850">
    <property type="entry name" value="Alkaline_phosphatase_core_sf"/>
</dbReference>
<dbReference type="InterPro" id="IPR012549">
    <property type="entry name" value="EptA-like_N"/>
</dbReference>
<gene>
    <name evidence="11" type="ORF">C7I85_21055</name>
</gene>
<feature type="transmembrane region" description="Helical" evidence="8">
    <location>
        <begin position="12"/>
        <end position="30"/>
    </location>
</feature>
<dbReference type="PANTHER" id="PTHR30443">
    <property type="entry name" value="INNER MEMBRANE PROTEIN"/>
    <property type="match status" value="1"/>
</dbReference>
<feature type="transmembrane region" description="Helical" evidence="8">
    <location>
        <begin position="42"/>
        <end position="64"/>
    </location>
</feature>